<dbReference type="InterPro" id="IPR013598">
    <property type="entry name" value="Exportin-1/Importin-b-like"/>
</dbReference>
<evidence type="ECO:0000259" key="1">
    <source>
        <dbReference type="Pfam" id="PF08389"/>
    </source>
</evidence>
<accession>A0A0N4Z5V0</accession>
<sequence length="1129" mass="129577">MSGQINEIVSAVKAIHDISTPNQKRIEFTKAIETLKDTDPQTLIPLAFQLVNYEESVVQHVGWNIIDHLIRYTWIKLPPELLVEMRNGVLEHMLQRRFTLDNKDSNVKTAIVRSLVLMIEQEWPQNWPELIESLKNILCGDNATISQCYMIFSVLQRLIEDVVTLANIENATKKKDLYNALVLSINDILVMTLFRIRKCINFGLQDNENVLLIKNGIELISETMEWVPVKNVNDTLCETIDVCCLLLSCSAANVHEEAAKCLYRLVYKKRSKSDETFIIVALLKNTPVQAILTAANEAAIVGAASLEYYKFLKVLTDLLCALGMRITETWNAVVENSLDTFPTFLTALFALFNHPSLIIRGDIAGVIVGMTLSSDISKLTQFRQLMDGNLTNFVKYMEKVGSLSKNDNDATSHYNRMDYENEIDFNRDFVQLRDRCSRIVQTSVVDYKDKYFNIMADWLQNRCLAVPQNITLNEWECFQKYIKTVIYSAYNKKIIDRTTEDSLTVIFDSVFTQLSAVNDLNLANQMWSIMSPMFNILRSHPDRILRILDQCKKFLFLPNNDIMEVKVIKRHVMNVMLRLVTTLSDIIQPYADNVYQVCCEAFSHVTTMQRGSLVQVLSALSNLCPDVSVKTNFLYNALKMNIEYIISEEFEKMLKSPENFFDYIGFNKESVKNDEISTSPIITRRILLKSNLFTIEGALQQVTVTDNLENPLYQILLPLIPSLFRFGNILNEMYNPKYRNLIHPSYGEELLQISKDERRILLTQITETDFATPPSKDSPLEHAQLFISDIHDCIQSILGNFGSRLHLNFYKTPNCSEMLECLISNISYTPYNRQRFWVKRTWAPLLSKCPMSDLPVIGSMLFGVVGYLTKTLDKLWSEIEKFDTSDDQSEDEVLTEHITCVLTREVVTMYRSIFLLDTLSSNGKSGDESKKKVNELLSEKGLLILKEQSFLNLFIPNLMRILTCKDTQSAIRSLSISRIVVESIKDICSEQMAKYLLTQALLTIQIHGSDEVAIGPILLYIYMVYSTFRPKYPNLYNILAEVPDSTEETLSSFDVRVMSIVQSNEPVVEKIKRDIVKKILKPIIAMNIGQQHKRPTNLKQLPKIEKPDKFIPETDYSGMELFTSPRMYH</sequence>
<dbReference type="GO" id="GO:0006405">
    <property type="term" value="P:RNA export from nucleus"/>
    <property type="evidence" value="ECO:0007669"/>
    <property type="project" value="TreeGrafter"/>
</dbReference>
<dbReference type="Pfam" id="PF08389">
    <property type="entry name" value="Xpo1"/>
    <property type="match status" value="1"/>
</dbReference>
<organism evidence="2 3">
    <name type="scientific">Parastrongyloides trichosuri</name>
    <name type="common">Possum-specific nematode worm</name>
    <dbReference type="NCBI Taxonomy" id="131310"/>
    <lineage>
        <taxon>Eukaryota</taxon>
        <taxon>Metazoa</taxon>
        <taxon>Ecdysozoa</taxon>
        <taxon>Nematoda</taxon>
        <taxon>Chromadorea</taxon>
        <taxon>Rhabditida</taxon>
        <taxon>Tylenchina</taxon>
        <taxon>Panagrolaimomorpha</taxon>
        <taxon>Strongyloidoidea</taxon>
        <taxon>Strongyloididae</taxon>
        <taxon>Parastrongyloides</taxon>
    </lineage>
</organism>
<dbReference type="PANTHER" id="PTHR11223:SF3">
    <property type="entry name" value="EXPORTIN-5"/>
    <property type="match status" value="1"/>
</dbReference>
<proteinExistence type="predicted"/>
<dbReference type="AlphaFoldDB" id="A0A0N4Z5V0"/>
<reference evidence="3" key="1">
    <citation type="submission" date="2017-02" db="UniProtKB">
        <authorList>
            <consortium name="WormBaseParasite"/>
        </authorList>
    </citation>
    <scope>IDENTIFICATION</scope>
</reference>
<dbReference type="InterPro" id="IPR045065">
    <property type="entry name" value="XPO1/5"/>
</dbReference>
<dbReference type="GO" id="GO:0005049">
    <property type="term" value="F:nuclear export signal receptor activity"/>
    <property type="evidence" value="ECO:0007669"/>
    <property type="project" value="InterPro"/>
</dbReference>
<dbReference type="InterPro" id="IPR016024">
    <property type="entry name" value="ARM-type_fold"/>
</dbReference>
<dbReference type="GO" id="GO:0005634">
    <property type="term" value="C:nucleus"/>
    <property type="evidence" value="ECO:0007669"/>
    <property type="project" value="TreeGrafter"/>
</dbReference>
<feature type="domain" description="Exportin-1/Importin-beta-like" evidence="1">
    <location>
        <begin position="106"/>
        <end position="262"/>
    </location>
</feature>
<dbReference type="Gene3D" id="1.25.10.10">
    <property type="entry name" value="Leucine-rich Repeat Variant"/>
    <property type="match status" value="1"/>
</dbReference>
<keyword evidence="2" id="KW-1185">Reference proteome</keyword>
<dbReference type="PANTHER" id="PTHR11223">
    <property type="entry name" value="EXPORTIN 1/5"/>
    <property type="match status" value="1"/>
</dbReference>
<dbReference type="InterPro" id="IPR011989">
    <property type="entry name" value="ARM-like"/>
</dbReference>
<evidence type="ECO:0000313" key="3">
    <source>
        <dbReference type="WBParaSite" id="PTRK_0000249400.1"/>
    </source>
</evidence>
<dbReference type="GO" id="GO:0005737">
    <property type="term" value="C:cytoplasm"/>
    <property type="evidence" value="ECO:0007669"/>
    <property type="project" value="TreeGrafter"/>
</dbReference>
<dbReference type="GO" id="GO:0006611">
    <property type="term" value="P:protein export from nucleus"/>
    <property type="evidence" value="ECO:0007669"/>
    <property type="project" value="InterPro"/>
</dbReference>
<dbReference type="GO" id="GO:0042565">
    <property type="term" value="C:RNA nuclear export complex"/>
    <property type="evidence" value="ECO:0007669"/>
    <property type="project" value="TreeGrafter"/>
</dbReference>
<name>A0A0N4Z5V0_PARTI</name>
<dbReference type="GO" id="GO:0003723">
    <property type="term" value="F:RNA binding"/>
    <property type="evidence" value="ECO:0007669"/>
    <property type="project" value="TreeGrafter"/>
</dbReference>
<dbReference type="SUPFAM" id="SSF48371">
    <property type="entry name" value="ARM repeat"/>
    <property type="match status" value="1"/>
</dbReference>
<dbReference type="Proteomes" id="UP000038045">
    <property type="component" value="Unplaced"/>
</dbReference>
<protein>
    <submittedName>
        <fullName evidence="3">Xpo1 domain-containing protein</fullName>
    </submittedName>
</protein>
<dbReference type="STRING" id="131310.A0A0N4Z5V0"/>
<dbReference type="WBParaSite" id="PTRK_0000249400.1">
    <property type="protein sequence ID" value="PTRK_0000249400.1"/>
    <property type="gene ID" value="PTRK_0000249400"/>
</dbReference>
<evidence type="ECO:0000313" key="2">
    <source>
        <dbReference type="Proteomes" id="UP000038045"/>
    </source>
</evidence>